<proteinExistence type="predicted"/>
<feature type="transmembrane region" description="Helical" evidence="1">
    <location>
        <begin position="34"/>
        <end position="53"/>
    </location>
</feature>
<dbReference type="STRING" id="1076256.A0A2H3BHM1"/>
<name>A0A2H3BHM1_9AGAR</name>
<evidence type="ECO:0000313" key="2">
    <source>
        <dbReference type="EMBL" id="PBK70381.1"/>
    </source>
</evidence>
<accession>A0A2H3BHM1</accession>
<evidence type="ECO:0000256" key="1">
    <source>
        <dbReference type="SAM" id="Phobius"/>
    </source>
</evidence>
<evidence type="ECO:0000313" key="3">
    <source>
        <dbReference type="Proteomes" id="UP000218334"/>
    </source>
</evidence>
<keyword evidence="1" id="KW-0812">Transmembrane</keyword>
<keyword evidence="3" id="KW-1185">Reference proteome</keyword>
<organism evidence="2 3">
    <name type="scientific">Armillaria solidipes</name>
    <dbReference type="NCBI Taxonomy" id="1076256"/>
    <lineage>
        <taxon>Eukaryota</taxon>
        <taxon>Fungi</taxon>
        <taxon>Dikarya</taxon>
        <taxon>Basidiomycota</taxon>
        <taxon>Agaricomycotina</taxon>
        <taxon>Agaricomycetes</taxon>
        <taxon>Agaricomycetidae</taxon>
        <taxon>Agaricales</taxon>
        <taxon>Marasmiineae</taxon>
        <taxon>Physalacriaceae</taxon>
        <taxon>Armillaria</taxon>
    </lineage>
</organism>
<protein>
    <submittedName>
        <fullName evidence="2">Uncharacterized protein</fullName>
    </submittedName>
</protein>
<dbReference type="AlphaFoldDB" id="A0A2H3BHM1"/>
<reference evidence="3" key="1">
    <citation type="journal article" date="2017" name="Nat. Ecol. Evol.">
        <title>Genome expansion and lineage-specific genetic innovations in the forest pathogenic fungi Armillaria.</title>
        <authorList>
            <person name="Sipos G."/>
            <person name="Prasanna A.N."/>
            <person name="Walter M.C."/>
            <person name="O'Connor E."/>
            <person name="Balint B."/>
            <person name="Krizsan K."/>
            <person name="Kiss B."/>
            <person name="Hess J."/>
            <person name="Varga T."/>
            <person name="Slot J."/>
            <person name="Riley R."/>
            <person name="Boka B."/>
            <person name="Rigling D."/>
            <person name="Barry K."/>
            <person name="Lee J."/>
            <person name="Mihaltcheva S."/>
            <person name="LaButti K."/>
            <person name="Lipzen A."/>
            <person name="Waldron R."/>
            <person name="Moloney N.M."/>
            <person name="Sperisen C."/>
            <person name="Kredics L."/>
            <person name="Vagvoelgyi C."/>
            <person name="Patrignani A."/>
            <person name="Fitzpatrick D."/>
            <person name="Nagy I."/>
            <person name="Doyle S."/>
            <person name="Anderson J.B."/>
            <person name="Grigoriev I.V."/>
            <person name="Gueldener U."/>
            <person name="Muensterkoetter M."/>
            <person name="Nagy L.G."/>
        </authorList>
    </citation>
    <scope>NUCLEOTIDE SEQUENCE [LARGE SCALE GENOMIC DNA]</scope>
    <source>
        <strain evidence="3">28-4</strain>
    </source>
</reference>
<gene>
    <name evidence="2" type="ORF">ARMSODRAFT_955871</name>
</gene>
<keyword evidence="1" id="KW-1133">Transmembrane helix</keyword>
<dbReference type="Proteomes" id="UP000218334">
    <property type="component" value="Unassembled WGS sequence"/>
</dbReference>
<keyword evidence="1" id="KW-0472">Membrane</keyword>
<sequence length="160" mass="18420">MHSTEHQVDTTRLQPTSLLIVQMLTSKFRRKSPLTFYLPFTSLTLIGYLLWGYRRRLFSIKHSPNSKGEHHKCCFCKTVVESPEHAMLGCTASQALVHVRREMLVRVMRDELDLVPVHGQLENVEFLKKKVQSRKATASVAKWAHVVLKIFYAVPVYRGG</sequence>
<dbReference type="EMBL" id="KZ293426">
    <property type="protein sequence ID" value="PBK70381.1"/>
    <property type="molecule type" value="Genomic_DNA"/>
</dbReference>